<evidence type="ECO:0000259" key="4">
    <source>
        <dbReference type="PROSITE" id="PS50043"/>
    </source>
</evidence>
<dbReference type="GO" id="GO:0005524">
    <property type="term" value="F:ATP binding"/>
    <property type="evidence" value="ECO:0007669"/>
    <property type="project" value="UniProtKB-KW"/>
</dbReference>
<dbReference type="SMART" id="SM00421">
    <property type="entry name" value="HTH_LUXR"/>
    <property type="match status" value="1"/>
</dbReference>
<gene>
    <name evidence="5" type="ORF">SAMN05216377_12051</name>
</gene>
<dbReference type="RefSeq" id="WP_093089210.1">
    <property type="nucleotide sequence ID" value="NZ_FNBE01000020.1"/>
</dbReference>
<dbReference type="CDD" id="cd06170">
    <property type="entry name" value="LuxR_C_like"/>
    <property type="match status" value="1"/>
</dbReference>
<name>A0A1G8AHY6_PSEOR</name>
<dbReference type="AlphaFoldDB" id="A0A1G8AHY6"/>
<dbReference type="GO" id="GO:0005737">
    <property type="term" value="C:cytoplasm"/>
    <property type="evidence" value="ECO:0007669"/>
    <property type="project" value="TreeGrafter"/>
</dbReference>
<accession>A0A1G8AHY6</accession>
<organism evidence="5 6">
    <name type="scientific">Pseudonocardia oroxyli</name>
    <dbReference type="NCBI Taxonomy" id="366584"/>
    <lineage>
        <taxon>Bacteria</taxon>
        <taxon>Bacillati</taxon>
        <taxon>Actinomycetota</taxon>
        <taxon>Actinomycetes</taxon>
        <taxon>Pseudonocardiales</taxon>
        <taxon>Pseudonocardiaceae</taxon>
        <taxon>Pseudonocardia</taxon>
    </lineage>
</organism>
<dbReference type="Pfam" id="PF13191">
    <property type="entry name" value="AAA_16"/>
    <property type="match status" value="1"/>
</dbReference>
<dbReference type="PANTHER" id="PTHR16305:SF35">
    <property type="entry name" value="TRANSCRIPTIONAL ACTIVATOR DOMAIN"/>
    <property type="match status" value="1"/>
</dbReference>
<reference evidence="5 6" key="1">
    <citation type="submission" date="2016-10" db="EMBL/GenBank/DDBJ databases">
        <authorList>
            <person name="de Groot N.N."/>
        </authorList>
    </citation>
    <scope>NUCLEOTIDE SEQUENCE [LARGE SCALE GENOMIC DNA]</scope>
    <source>
        <strain evidence="5 6">CGMCC 4.3143</strain>
    </source>
</reference>
<dbReference type="PANTHER" id="PTHR16305">
    <property type="entry name" value="TESTICULAR SOLUBLE ADENYLYL CYCLASE"/>
    <property type="match status" value="1"/>
</dbReference>
<dbReference type="InterPro" id="IPR003593">
    <property type="entry name" value="AAA+_ATPase"/>
</dbReference>
<dbReference type="STRING" id="366584.SAMN05216377_12051"/>
<evidence type="ECO:0000313" key="6">
    <source>
        <dbReference type="Proteomes" id="UP000198967"/>
    </source>
</evidence>
<dbReference type="SUPFAM" id="SSF52540">
    <property type="entry name" value="P-loop containing nucleoside triphosphate hydrolases"/>
    <property type="match status" value="1"/>
</dbReference>
<evidence type="ECO:0000256" key="1">
    <source>
        <dbReference type="ARBA" id="ARBA00022741"/>
    </source>
</evidence>
<sequence length="895" mass="94148">MLRGRANELSAALGALRRVARTGRGHVLSIVGEPGIGKSALLREIVEQARRAGYLVGVGKAEEISRIAAGAPLLTALRSGPHPLLDADAFAELGTLYADRPLWLVDRVAAMLDDLASTAPVLVAIDDLQWADELTRFALHVLPGRLAGAPVVWLTAGRPVDEPRPAGQRIDLGPLHADDLEQLAADRLGAAPTARTALLLRTVGGNPFWAARLVEAVARDGDGELPADLILGVHRRLPVDDPDLRELLRTCAVWGRPLPVADAADLLDRPATEVLAAADRGVAQGLLQRTAAVVSFRHDLIREAVYADLTRAELAARHRACGQHLLAAGASALDAAPHFTGAAPGDADAIRVLRAAAAEAADTLPAGAAELARRALDLVPPGPGRVAATEECAALLLRVHHGVAAIDVVDAAQADAITPDDRARLQVQAVLALSGMDRHTEIAPRLDPLLAEPGLSPDRRTMVVAARTLALIQLGTTQEAGAAADAALAEARAAGDPTAEGLALRTLVAVARQDGRHELAHRRTRELRAVTGADHLADEIRCLQLLDRFDDAARLLDAVPDGAPADVDARTPDLVHAQMWQEVNLGRLDEAEAQAHTLLRLADELGQHGGTVDGRSVLAFVALIRGDPAEARHRLHPDGPHAPRLHDTARRLMDGWISLLVGDAAAAAELFAPLVAGAARSREYWPWFPLWTRPQVQAGLAAGHSALVTGAVELARAGADRNPGVPAFAGLALLTRGLADADPRTLDEAVDVLRDCPRPLLLASALADSGVLHLAVGADQTATARLEEARRRYAELGATLPVAAIDRTLADAGVRPLPPPGRSPRPTSGWTSLTDTERLVATLVGDGHTNRTAASALGISPNTVGTHLRAVFAKLDVHSRVQLANLLHSLDGHPS</sequence>
<dbReference type="Gene3D" id="1.10.10.10">
    <property type="entry name" value="Winged helix-like DNA-binding domain superfamily/Winged helix DNA-binding domain"/>
    <property type="match status" value="1"/>
</dbReference>
<keyword evidence="2" id="KW-0067">ATP-binding</keyword>
<dbReference type="Proteomes" id="UP000198967">
    <property type="component" value="Unassembled WGS sequence"/>
</dbReference>
<dbReference type="Pfam" id="PF00196">
    <property type="entry name" value="GerE"/>
    <property type="match status" value="1"/>
</dbReference>
<dbReference type="InterPro" id="IPR016032">
    <property type="entry name" value="Sig_transdc_resp-reg_C-effctor"/>
</dbReference>
<protein>
    <submittedName>
        <fullName evidence="5">Regulatory protein, luxR family</fullName>
    </submittedName>
</protein>
<dbReference type="InterPro" id="IPR036388">
    <property type="entry name" value="WH-like_DNA-bd_sf"/>
</dbReference>
<evidence type="ECO:0000256" key="3">
    <source>
        <dbReference type="SAM" id="MobiDB-lite"/>
    </source>
</evidence>
<evidence type="ECO:0000313" key="5">
    <source>
        <dbReference type="EMBL" id="SDH20594.1"/>
    </source>
</evidence>
<dbReference type="PROSITE" id="PS50043">
    <property type="entry name" value="HTH_LUXR_2"/>
    <property type="match status" value="1"/>
</dbReference>
<keyword evidence="6" id="KW-1185">Reference proteome</keyword>
<evidence type="ECO:0000256" key="2">
    <source>
        <dbReference type="ARBA" id="ARBA00022840"/>
    </source>
</evidence>
<keyword evidence="1" id="KW-0547">Nucleotide-binding</keyword>
<dbReference type="OrthoDB" id="134712at2"/>
<feature type="domain" description="HTH luxR-type" evidence="4">
    <location>
        <begin position="826"/>
        <end position="891"/>
    </location>
</feature>
<dbReference type="InterPro" id="IPR041664">
    <property type="entry name" value="AAA_16"/>
</dbReference>
<dbReference type="GO" id="GO:0004016">
    <property type="term" value="F:adenylate cyclase activity"/>
    <property type="evidence" value="ECO:0007669"/>
    <property type="project" value="TreeGrafter"/>
</dbReference>
<dbReference type="SMART" id="SM00382">
    <property type="entry name" value="AAA"/>
    <property type="match status" value="1"/>
</dbReference>
<dbReference type="GO" id="GO:0003677">
    <property type="term" value="F:DNA binding"/>
    <property type="evidence" value="ECO:0007669"/>
    <property type="project" value="InterPro"/>
</dbReference>
<dbReference type="InterPro" id="IPR027417">
    <property type="entry name" value="P-loop_NTPase"/>
</dbReference>
<dbReference type="GO" id="GO:0006355">
    <property type="term" value="P:regulation of DNA-templated transcription"/>
    <property type="evidence" value="ECO:0007669"/>
    <property type="project" value="InterPro"/>
</dbReference>
<dbReference type="PRINTS" id="PR00038">
    <property type="entry name" value="HTHLUXR"/>
</dbReference>
<dbReference type="InterPro" id="IPR000792">
    <property type="entry name" value="Tscrpt_reg_LuxR_C"/>
</dbReference>
<dbReference type="SUPFAM" id="SSF46894">
    <property type="entry name" value="C-terminal effector domain of the bipartite response regulators"/>
    <property type="match status" value="1"/>
</dbReference>
<dbReference type="EMBL" id="FNBE01000020">
    <property type="protein sequence ID" value="SDH20594.1"/>
    <property type="molecule type" value="Genomic_DNA"/>
</dbReference>
<feature type="region of interest" description="Disordered" evidence="3">
    <location>
        <begin position="812"/>
        <end position="832"/>
    </location>
</feature>
<proteinExistence type="predicted"/>